<dbReference type="PANTHER" id="PTHR38431:SF1">
    <property type="entry name" value="BLL2305 PROTEIN"/>
    <property type="match status" value="1"/>
</dbReference>
<keyword evidence="5" id="KW-1185">Reference proteome</keyword>
<dbReference type="SUPFAM" id="SSF53850">
    <property type="entry name" value="Periplasmic binding protein-like II"/>
    <property type="match status" value="1"/>
</dbReference>
<feature type="domain" description="Helix-turn-helix" evidence="3">
    <location>
        <begin position="7"/>
        <end position="54"/>
    </location>
</feature>
<feature type="domain" description="PBP" evidence="2">
    <location>
        <begin position="153"/>
        <end position="344"/>
    </location>
</feature>
<evidence type="ECO:0000256" key="1">
    <source>
        <dbReference type="SAM" id="MobiDB-lite"/>
    </source>
</evidence>
<dbReference type="PANTHER" id="PTHR38431">
    <property type="entry name" value="BLL2305 PROTEIN"/>
    <property type="match status" value="1"/>
</dbReference>
<dbReference type="RefSeq" id="WP_188593414.1">
    <property type="nucleotide sequence ID" value="NZ_BMFU01000005.1"/>
</dbReference>
<evidence type="ECO:0000313" key="4">
    <source>
        <dbReference type="EMBL" id="GGH61683.1"/>
    </source>
</evidence>
<evidence type="ECO:0000313" key="5">
    <source>
        <dbReference type="Proteomes" id="UP000652153"/>
    </source>
</evidence>
<evidence type="ECO:0000259" key="2">
    <source>
        <dbReference type="Pfam" id="PF12727"/>
    </source>
</evidence>
<name>A0ABQ1ZH79_9BACL</name>
<dbReference type="Pfam" id="PF12728">
    <property type="entry name" value="HTH_17"/>
    <property type="match status" value="1"/>
</dbReference>
<dbReference type="InterPro" id="IPR010093">
    <property type="entry name" value="SinI_DNA-bd"/>
</dbReference>
<organism evidence="4 5">
    <name type="scientific">Paenibacillus silvae</name>
    <dbReference type="NCBI Taxonomy" id="1325358"/>
    <lineage>
        <taxon>Bacteria</taxon>
        <taxon>Bacillati</taxon>
        <taxon>Bacillota</taxon>
        <taxon>Bacilli</taxon>
        <taxon>Bacillales</taxon>
        <taxon>Paenibacillaceae</taxon>
        <taxon>Paenibacillus</taxon>
    </lineage>
</organism>
<dbReference type="EMBL" id="BMFU01000005">
    <property type="protein sequence ID" value="GGH61683.1"/>
    <property type="molecule type" value="Genomic_DNA"/>
</dbReference>
<evidence type="ECO:0008006" key="6">
    <source>
        <dbReference type="Google" id="ProtNLM"/>
    </source>
</evidence>
<protein>
    <recommendedName>
        <fullName evidence="6">Excisionase</fullName>
    </recommendedName>
</protein>
<evidence type="ECO:0000259" key="3">
    <source>
        <dbReference type="Pfam" id="PF12728"/>
    </source>
</evidence>
<dbReference type="Gene3D" id="3.40.190.10">
    <property type="entry name" value="Periplasmic binding protein-like II"/>
    <property type="match status" value="1"/>
</dbReference>
<dbReference type="NCBIfam" id="TIGR01764">
    <property type="entry name" value="excise"/>
    <property type="match status" value="1"/>
</dbReference>
<accession>A0ABQ1ZH79</accession>
<dbReference type="Pfam" id="PF12727">
    <property type="entry name" value="PBP_like"/>
    <property type="match status" value="1"/>
</dbReference>
<proteinExistence type="predicted"/>
<feature type="compositionally biased region" description="Polar residues" evidence="1">
    <location>
        <begin position="57"/>
        <end position="87"/>
    </location>
</feature>
<feature type="region of interest" description="Disordered" evidence="1">
    <location>
        <begin position="54"/>
        <end position="87"/>
    </location>
</feature>
<dbReference type="InterPro" id="IPR024370">
    <property type="entry name" value="PBP_domain"/>
</dbReference>
<comment type="caution">
    <text evidence="4">The sequence shown here is derived from an EMBL/GenBank/DDBJ whole genome shotgun (WGS) entry which is preliminary data.</text>
</comment>
<dbReference type="InterPro" id="IPR041657">
    <property type="entry name" value="HTH_17"/>
</dbReference>
<dbReference type="Proteomes" id="UP000652153">
    <property type="component" value="Unassembled WGS sequence"/>
</dbReference>
<gene>
    <name evidence="4" type="ORF">GCM10008014_37380</name>
</gene>
<reference evidence="5" key="1">
    <citation type="journal article" date="2019" name="Int. J. Syst. Evol. Microbiol.">
        <title>The Global Catalogue of Microorganisms (GCM) 10K type strain sequencing project: providing services to taxonomists for standard genome sequencing and annotation.</title>
        <authorList>
            <consortium name="The Broad Institute Genomics Platform"/>
            <consortium name="The Broad Institute Genome Sequencing Center for Infectious Disease"/>
            <person name="Wu L."/>
            <person name="Ma J."/>
        </authorList>
    </citation>
    <scope>NUCLEOTIDE SEQUENCE [LARGE SCALE GENOMIC DNA]</scope>
    <source>
        <strain evidence="5">CGMCC 1.12770</strain>
    </source>
</reference>
<sequence>MTEEQSYTTEDIAKMLKISKLTVYDLIKKGDLVAYRVGKQMRIDATDLEAYKRRSKQLQSPTQQSTGVSGSGVNQQAAGPIGTQEQHTSSNILAGQGEVQYAAHTIGAAVSSASQMAPSSYVNSPAGFGQNSAGATRHLVITGQDVSLDILMRHIEKQSRDIRPLRSFMGSLDGLISMYRGESDLVSTHLLDGDTGEYNLPYIRKILTGWSYVVVNLLTRPAGLYVPRGNPLQLNDWTDLNRAGLRLANREKGSGARVLLDEQLRLNGISTAELLGYDVEETSHMGVAAKVSSGEADVGIGIEKAARLVGKVDFIPLVQERYDLVMLRKHGNEAWIESVLRILQSLEFQQELKAFEGYDVSRTGEILYEA</sequence>